<dbReference type="EMBL" id="JBHUDE010000037">
    <property type="protein sequence ID" value="MFD1607506.1"/>
    <property type="molecule type" value="Genomic_DNA"/>
</dbReference>
<gene>
    <name evidence="1" type="ORF">ACFSBH_07565</name>
</gene>
<accession>A0ABW4HQA5</accession>
<evidence type="ECO:0008006" key="3">
    <source>
        <dbReference type="Google" id="ProtNLM"/>
    </source>
</evidence>
<sequence>MEWAKRESKNYIFNYHVGSLAEKDIEKIIKLQENCYDFISNCLNVEMEQKINYFLCETSIEVGELFGDNEPCNGCAKEPNEVFAVYNTEVKCIGFHEDAHLISYNLSVPPQTFLREGLAMFFDKVSLGIPQYMWVKYFIDNGLYVKVEDLVINDKFYNYSDLVTYPIAGAFVEYLTTNFGIEKFKEFYASVDEDFDKSFSHTFNFSVSESNNKFINYINCLGYNDAFTEIIKNVVQDKL</sequence>
<evidence type="ECO:0000313" key="1">
    <source>
        <dbReference type="EMBL" id="MFD1607506.1"/>
    </source>
</evidence>
<keyword evidence="2" id="KW-1185">Reference proteome</keyword>
<proteinExistence type="predicted"/>
<protein>
    <recommendedName>
        <fullName evidence="3">Peptidase MA superfamily protein</fullName>
    </recommendedName>
</protein>
<dbReference type="RefSeq" id="WP_251517968.1">
    <property type="nucleotide sequence ID" value="NZ_JAMBON010000093.1"/>
</dbReference>
<dbReference type="Proteomes" id="UP001597221">
    <property type="component" value="Unassembled WGS sequence"/>
</dbReference>
<comment type="caution">
    <text evidence="1">The sequence shown here is derived from an EMBL/GenBank/DDBJ whole genome shotgun (WGS) entry which is preliminary data.</text>
</comment>
<evidence type="ECO:0000313" key="2">
    <source>
        <dbReference type="Proteomes" id="UP001597221"/>
    </source>
</evidence>
<reference evidence="2" key="1">
    <citation type="journal article" date="2019" name="Int. J. Syst. Evol. Microbiol.">
        <title>The Global Catalogue of Microorganisms (GCM) 10K type strain sequencing project: providing services to taxonomists for standard genome sequencing and annotation.</title>
        <authorList>
            <consortium name="The Broad Institute Genomics Platform"/>
            <consortium name="The Broad Institute Genome Sequencing Center for Infectious Disease"/>
            <person name="Wu L."/>
            <person name="Ma J."/>
        </authorList>
    </citation>
    <scope>NUCLEOTIDE SEQUENCE [LARGE SCALE GENOMIC DNA]</scope>
    <source>
        <strain evidence="2">CGMCC 1.12376</strain>
    </source>
</reference>
<organism evidence="1 2">
    <name type="scientific">Oceanobacillus luteolus</name>
    <dbReference type="NCBI Taxonomy" id="1274358"/>
    <lineage>
        <taxon>Bacteria</taxon>
        <taxon>Bacillati</taxon>
        <taxon>Bacillota</taxon>
        <taxon>Bacilli</taxon>
        <taxon>Bacillales</taxon>
        <taxon>Bacillaceae</taxon>
        <taxon>Oceanobacillus</taxon>
    </lineage>
</organism>
<name>A0ABW4HQA5_9BACI</name>